<evidence type="ECO:0000256" key="1">
    <source>
        <dbReference type="SAM" id="SignalP"/>
    </source>
</evidence>
<feature type="chain" id="PRO_5040301927" evidence="1">
    <location>
        <begin position="19"/>
        <end position="74"/>
    </location>
</feature>
<keyword evidence="1" id="KW-0732">Signal</keyword>
<gene>
    <name evidence="2" type="ORF">PMIN01_02428</name>
</gene>
<reference evidence="2" key="1">
    <citation type="journal article" date="2020" name="Mol. Plant Microbe Interact.">
        <title>Genome Sequence of the Biocontrol Agent Coniothyrium minitans strain Conio (IMI 134523).</title>
        <authorList>
            <person name="Patel D."/>
            <person name="Shittu T.A."/>
            <person name="Baroncelli R."/>
            <person name="Muthumeenakshi S."/>
            <person name="Osborne T.H."/>
            <person name="Janganan T.K."/>
            <person name="Sreenivasaprasad S."/>
        </authorList>
    </citation>
    <scope>NUCLEOTIDE SEQUENCE</scope>
    <source>
        <strain evidence="2">Conio</strain>
    </source>
</reference>
<keyword evidence="3" id="KW-1185">Reference proteome</keyword>
<evidence type="ECO:0000313" key="2">
    <source>
        <dbReference type="EMBL" id="KAF9739794.1"/>
    </source>
</evidence>
<protein>
    <submittedName>
        <fullName evidence="2">Uncharacterized protein</fullName>
    </submittedName>
</protein>
<proteinExistence type="predicted"/>
<sequence>MQFTNILVFLFAATAMSCKCWFKSGSPESNRVAWDESYYCCFQSMGTWRGKDCKSPIGKPHRSCCMIKNAFSDC</sequence>
<comment type="caution">
    <text evidence="2">The sequence shown here is derived from an EMBL/GenBank/DDBJ whole genome shotgun (WGS) entry which is preliminary data.</text>
</comment>
<name>A0A9P6KVE6_9PLEO</name>
<evidence type="ECO:0000313" key="3">
    <source>
        <dbReference type="Proteomes" id="UP000756921"/>
    </source>
</evidence>
<dbReference type="AlphaFoldDB" id="A0A9P6KVE6"/>
<feature type="signal peptide" evidence="1">
    <location>
        <begin position="1"/>
        <end position="18"/>
    </location>
</feature>
<dbReference type="EMBL" id="WJXW01000002">
    <property type="protein sequence ID" value="KAF9739794.1"/>
    <property type="molecule type" value="Genomic_DNA"/>
</dbReference>
<organism evidence="2 3">
    <name type="scientific">Paraphaeosphaeria minitans</name>
    <dbReference type="NCBI Taxonomy" id="565426"/>
    <lineage>
        <taxon>Eukaryota</taxon>
        <taxon>Fungi</taxon>
        <taxon>Dikarya</taxon>
        <taxon>Ascomycota</taxon>
        <taxon>Pezizomycotina</taxon>
        <taxon>Dothideomycetes</taxon>
        <taxon>Pleosporomycetidae</taxon>
        <taxon>Pleosporales</taxon>
        <taxon>Massarineae</taxon>
        <taxon>Didymosphaeriaceae</taxon>
        <taxon>Paraphaeosphaeria</taxon>
    </lineage>
</organism>
<dbReference type="OrthoDB" id="3742459at2759"/>
<dbReference type="Proteomes" id="UP000756921">
    <property type="component" value="Unassembled WGS sequence"/>
</dbReference>
<accession>A0A9P6KVE6</accession>